<keyword evidence="2" id="KW-0732">Signal</keyword>
<evidence type="ECO:0000313" key="4">
    <source>
        <dbReference type="EMBL" id="MBY9074663.1"/>
    </source>
</evidence>
<evidence type="ECO:0000313" key="5">
    <source>
        <dbReference type="Proteomes" id="UP000754710"/>
    </source>
</evidence>
<dbReference type="PANTHER" id="PTHR34216">
    <property type="match status" value="1"/>
</dbReference>
<dbReference type="Pfam" id="PF01522">
    <property type="entry name" value="Polysacc_deac_1"/>
    <property type="match status" value="1"/>
</dbReference>
<evidence type="ECO:0000256" key="1">
    <source>
        <dbReference type="ARBA" id="ARBA00004613"/>
    </source>
</evidence>
<proteinExistence type="predicted"/>
<comment type="subcellular location">
    <subcellularLocation>
        <location evidence="1">Secreted</location>
    </subcellularLocation>
</comment>
<organism evidence="4 5">
    <name type="scientific">Nocardioides jiangsuensis</name>
    <dbReference type="NCBI Taxonomy" id="2866161"/>
    <lineage>
        <taxon>Bacteria</taxon>
        <taxon>Bacillati</taxon>
        <taxon>Actinomycetota</taxon>
        <taxon>Actinomycetes</taxon>
        <taxon>Propionibacteriales</taxon>
        <taxon>Nocardioidaceae</taxon>
        <taxon>Nocardioides</taxon>
    </lineage>
</organism>
<evidence type="ECO:0000259" key="3">
    <source>
        <dbReference type="PROSITE" id="PS51677"/>
    </source>
</evidence>
<dbReference type="InterPro" id="IPR011330">
    <property type="entry name" value="Glyco_hydro/deAcase_b/a-brl"/>
</dbReference>
<dbReference type="PROSITE" id="PS51677">
    <property type="entry name" value="NODB"/>
    <property type="match status" value="1"/>
</dbReference>
<comment type="caution">
    <text evidence="4">The sequence shown here is derived from an EMBL/GenBank/DDBJ whole genome shotgun (WGS) entry which is preliminary data.</text>
</comment>
<accession>A0ABS7RKT1</accession>
<sequence length="271" mass="30065">MSRVPILLYHSIADEASPRFRPWTVSPALFAAHMDHLAAEGYRPVTVSRLEGAATGHGPALPEKPVLVTFDDGFADFHTAALPVLERHGFPATLYVTSGYVGRTARWLEREGEGDRRMLTWAELQDVAERGVEVGAHSHTHPKLDEIGKRAARDQIVRSRRVLEDHLQRPMRSFAYPHGYHGPRVRQQVVDAGFCSAAAVRHAMSSTEDDVFGLARIIVHADTTVPELDRLLQGHGLPQAPYPSRWRTGAWRAVRRGVHAVSPGAREGRHA</sequence>
<evidence type="ECO:0000256" key="2">
    <source>
        <dbReference type="ARBA" id="ARBA00022729"/>
    </source>
</evidence>
<dbReference type="PANTHER" id="PTHR34216:SF3">
    <property type="entry name" value="POLY-BETA-1,6-N-ACETYL-D-GLUCOSAMINE N-DEACETYLASE"/>
    <property type="match status" value="1"/>
</dbReference>
<name>A0ABS7RKT1_9ACTN</name>
<dbReference type="Gene3D" id="3.20.20.370">
    <property type="entry name" value="Glycoside hydrolase/deacetylase"/>
    <property type="match status" value="1"/>
</dbReference>
<protein>
    <submittedName>
        <fullName evidence="4">Polysaccharide deacetylase family protein</fullName>
    </submittedName>
</protein>
<dbReference type="EMBL" id="JAIEZQ010000001">
    <property type="protein sequence ID" value="MBY9074663.1"/>
    <property type="molecule type" value="Genomic_DNA"/>
</dbReference>
<dbReference type="InterPro" id="IPR002509">
    <property type="entry name" value="NODB_dom"/>
</dbReference>
<dbReference type="Proteomes" id="UP000754710">
    <property type="component" value="Unassembled WGS sequence"/>
</dbReference>
<dbReference type="SUPFAM" id="SSF88713">
    <property type="entry name" value="Glycoside hydrolase/deacetylase"/>
    <property type="match status" value="1"/>
</dbReference>
<reference evidence="4 5" key="1">
    <citation type="submission" date="2021-08" db="EMBL/GenBank/DDBJ databases">
        <title>Nocardioides bacterium WL0053 sp. nov., isolated from the sediment.</title>
        <authorList>
            <person name="Wang L."/>
            <person name="Zhang D."/>
            <person name="Zhang A."/>
        </authorList>
    </citation>
    <scope>NUCLEOTIDE SEQUENCE [LARGE SCALE GENOMIC DNA]</scope>
    <source>
        <strain evidence="4 5">WL0053</strain>
    </source>
</reference>
<dbReference type="InterPro" id="IPR051398">
    <property type="entry name" value="Polysacch_Deacetylase"/>
</dbReference>
<dbReference type="RefSeq" id="WP_221024309.1">
    <property type="nucleotide sequence ID" value="NZ_JAIEZQ010000001.1"/>
</dbReference>
<feature type="domain" description="NodB homology" evidence="3">
    <location>
        <begin position="64"/>
        <end position="271"/>
    </location>
</feature>
<gene>
    <name evidence="4" type="ORF">K1X13_07500</name>
</gene>
<keyword evidence="5" id="KW-1185">Reference proteome</keyword>
<dbReference type="CDD" id="cd10918">
    <property type="entry name" value="CE4_NodB_like_5s_6s"/>
    <property type="match status" value="1"/>
</dbReference>